<feature type="transmembrane region" description="Helical" evidence="6">
    <location>
        <begin position="21"/>
        <end position="38"/>
    </location>
</feature>
<keyword evidence="8" id="KW-1185">Reference proteome</keyword>
<evidence type="ECO:0000256" key="5">
    <source>
        <dbReference type="RuleBase" id="RU003750"/>
    </source>
</evidence>
<feature type="transmembrane region" description="Helical" evidence="6">
    <location>
        <begin position="170"/>
        <end position="192"/>
    </location>
</feature>
<sequence>MVFKYFADSKKLHEYKFLGSDMSLSYVYLLSPLANYLVQFIPLWVSANIITLLGHISCVLMYLLTVYHCGMELECRIPDNTMIICTCLYMAWLILDNIDGKQARRTHSSSPLGLMFDHQVDALNVTITTSYFANMMMGPNIAIYIWFVGTIPFYYTTWEETYTGSMNFPFISAASDGCLILGIFTFAFYMITPEFIIHNAFMGYSYRTLLLVVMLVSTISIAFYNVCMVIINSKRKFHALLHGTGFWYYAFCCANLIYFSPSSIAVTAPKELMLCLGFCFAREIGYLQIAHVMDTDYTPLNWPNFTILSLLIFNNSLHAWGFPIIDEYLFLVFMIVAAFLSYAHLVYYASKEITETLEIPIFAVPSNYYTERKDKN</sequence>
<dbReference type="GO" id="GO:0008654">
    <property type="term" value="P:phospholipid biosynthetic process"/>
    <property type="evidence" value="ECO:0007669"/>
    <property type="project" value="InterPro"/>
</dbReference>
<dbReference type="EMBL" id="MPUH01000671">
    <property type="protein sequence ID" value="OMJ75749.1"/>
    <property type="molecule type" value="Genomic_DNA"/>
</dbReference>
<dbReference type="AlphaFoldDB" id="A0A1R2BG84"/>
<keyword evidence="6" id="KW-1133">Transmembrane helix</keyword>
<dbReference type="InterPro" id="IPR043130">
    <property type="entry name" value="CDP-OH_PTrfase_TM_dom"/>
</dbReference>
<dbReference type="Proteomes" id="UP000187209">
    <property type="component" value="Unassembled WGS sequence"/>
</dbReference>
<dbReference type="Gene3D" id="1.20.120.1760">
    <property type="match status" value="1"/>
</dbReference>
<reference evidence="7 8" key="1">
    <citation type="submission" date="2016-11" db="EMBL/GenBank/DDBJ databases">
        <title>The macronuclear genome of Stentor coeruleus: a giant cell with tiny introns.</title>
        <authorList>
            <person name="Slabodnick M."/>
            <person name="Ruby J.G."/>
            <person name="Reiff S.B."/>
            <person name="Swart E.C."/>
            <person name="Gosai S."/>
            <person name="Prabakaran S."/>
            <person name="Witkowska E."/>
            <person name="Larue G.E."/>
            <person name="Fisher S."/>
            <person name="Freeman R.M."/>
            <person name="Gunawardena J."/>
            <person name="Chu W."/>
            <person name="Stover N.A."/>
            <person name="Gregory B.D."/>
            <person name="Nowacki M."/>
            <person name="Derisi J."/>
            <person name="Roy S.W."/>
            <person name="Marshall W.F."/>
            <person name="Sood P."/>
        </authorList>
    </citation>
    <scope>NUCLEOTIDE SEQUENCE [LARGE SCALE GENOMIC DNA]</scope>
    <source>
        <strain evidence="7">WM001</strain>
    </source>
</reference>
<dbReference type="PANTHER" id="PTHR10414:SF37">
    <property type="entry name" value="BB IN A BOXCAR, ISOFORM C"/>
    <property type="match status" value="1"/>
</dbReference>
<protein>
    <recommendedName>
        <fullName evidence="9">Ethanolaminephosphotransferase</fullName>
    </recommendedName>
</protein>
<dbReference type="OrthoDB" id="196717at2759"/>
<dbReference type="PROSITE" id="PS00379">
    <property type="entry name" value="CDP_ALCOHOL_P_TRANSF"/>
    <property type="match status" value="1"/>
</dbReference>
<keyword evidence="6" id="KW-0812">Transmembrane</keyword>
<comment type="caution">
    <text evidence="7">The sequence shown here is derived from an EMBL/GenBank/DDBJ whole genome shotgun (WGS) entry which is preliminary data.</text>
</comment>
<organism evidence="7 8">
    <name type="scientific">Stentor coeruleus</name>
    <dbReference type="NCBI Taxonomy" id="5963"/>
    <lineage>
        <taxon>Eukaryota</taxon>
        <taxon>Sar</taxon>
        <taxon>Alveolata</taxon>
        <taxon>Ciliophora</taxon>
        <taxon>Postciliodesmatophora</taxon>
        <taxon>Heterotrichea</taxon>
        <taxon>Heterotrichida</taxon>
        <taxon>Stentoridae</taxon>
        <taxon>Stentor</taxon>
    </lineage>
</organism>
<feature type="transmembrane region" description="Helical" evidence="6">
    <location>
        <begin position="239"/>
        <end position="259"/>
    </location>
</feature>
<dbReference type="InterPro" id="IPR048254">
    <property type="entry name" value="CDP_ALCOHOL_P_TRANSF_CS"/>
</dbReference>
<evidence type="ECO:0000256" key="2">
    <source>
        <dbReference type="ARBA" id="ARBA00010441"/>
    </source>
</evidence>
<feature type="transmembrane region" description="Helical" evidence="6">
    <location>
        <begin position="141"/>
        <end position="158"/>
    </location>
</feature>
<evidence type="ECO:0008006" key="9">
    <source>
        <dbReference type="Google" id="ProtNLM"/>
    </source>
</evidence>
<comment type="similarity">
    <text evidence="2 5">Belongs to the CDP-alcohol phosphatidyltransferase class-I family.</text>
</comment>
<name>A0A1R2BG84_9CILI</name>
<dbReference type="PIRSF" id="PIRSF015665">
    <property type="entry name" value="CHOPT"/>
    <property type="match status" value="1"/>
</dbReference>
<evidence type="ECO:0000313" key="7">
    <source>
        <dbReference type="EMBL" id="OMJ75749.1"/>
    </source>
</evidence>
<feature type="transmembrane region" description="Helical" evidence="6">
    <location>
        <begin position="302"/>
        <end position="322"/>
    </location>
</feature>
<keyword evidence="4 6" id="KW-0472">Membrane</keyword>
<dbReference type="PANTHER" id="PTHR10414">
    <property type="entry name" value="ETHANOLAMINEPHOSPHOTRANSFERASE"/>
    <property type="match status" value="1"/>
</dbReference>
<keyword evidence="3 5" id="KW-0808">Transferase</keyword>
<comment type="subcellular location">
    <subcellularLocation>
        <location evidence="1">Membrane</location>
    </subcellularLocation>
</comment>
<evidence type="ECO:0000256" key="1">
    <source>
        <dbReference type="ARBA" id="ARBA00004370"/>
    </source>
</evidence>
<gene>
    <name evidence="7" type="ORF">SteCoe_25053</name>
</gene>
<dbReference type="Pfam" id="PF01066">
    <property type="entry name" value="CDP-OH_P_transf"/>
    <property type="match status" value="1"/>
</dbReference>
<feature type="transmembrane region" description="Helical" evidence="6">
    <location>
        <begin position="204"/>
        <end position="227"/>
    </location>
</feature>
<dbReference type="GO" id="GO:0016020">
    <property type="term" value="C:membrane"/>
    <property type="evidence" value="ECO:0007669"/>
    <property type="project" value="UniProtKB-SubCell"/>
</dbReference>
<evidence type="ECO:0000256" key="6">
    <source>
        <dbReference type="SAM" id="Phobius"/>
    </source>
</evidence>
<feature type="transmembrane region" description="Helical" evidence="6">
    <location>
        <begin position="328"/>
        <end position="349"/>
    </location>
</feature>
<accession>A0A1R2BG84</accession>
<feature type="transmembrane region" description="Helical" evidence="6">
    <location>
        <begin position="44"/>
        <end position="65"/>
    </location>
</feature>
<dbReference type="InterPro" id="IPR014472">
    <property type="entry name" value="CHOPT"/>
</dbReference>
<proteinExistence type="inferred from homology"/>
<dbReference type="InterPro" id="IPR000462">
    <property type="entry name" value="CDP-OH_P_trans"/>
</dbReference>
<feature type="transmembrane region" description="Helical" evidence="6">
    <location>
        <begin position="77"/>
        <end position="95"/>
    </location>
</feature>
<evidence type="ECO:0000313" key="8">
    <source>
        <dbReference type="Proteomes" id="UP000187209"/>
    </source>
</evidence>
<dbReference type="GO" id="GO:0016780">
    <property type="term" value="F:phosphotransferase activity, for other substituted phosphate groups"/>
    <property type="evidence" value="ECO:0007669"/>
    <property type="project" value="InterPro"/>
</dbReference>
<evidence type="ECO:0000256" key="3">
    <source>
        <dbReference type="ARBA" id="ARBA00022679"/>
    </source>
</evidence>
<evidence type="ECO:0000256" key="4">
    <source>
        <dbReference type="ARBA" id="ARBA00023136"/>
    </source>
</evidence>